<dbReference type="Proteomes" id="UP001629113">
    <property type="component" value="Unassembled WGS sequence"/>
</dbReference>
<feature type="compositionally biased region" description="Acidic residues" evidence="1">
    <location>
        <begin position="63"/>
        <end position="99"/>
    </location>
</feature>
<evidence type="ECO:0000256" key="1">
    <source>
        <dbReference type="SAM" id="MobiDB-lite"/>
    </source>
</evidence>
<sequence length="403" mass="44685">MSSTATSSHSATSQPATKKDISYIFPSAFAYEDYISQWKDFPELGPCPYYSPTAERKRKREGEEEEEEEVVVEEEEEEYDESDTSESEEEDDDDDEDDNDKGSGNGHCWDRDLNSDNNDNDNDNNGQSLSVGRATPTGDESYDSDSDDDKSKARKPDTGCTRTGLQTPPPTPKVTRITLLQTSPHVRAQAHTRADSCSPRRQTPTARARKVRCIDGCRFSSSPSPCGAEEEHQAEGFRSKPSTAEVEAKAGVLPLTPAEQSRIIFHCRVGSTSSSKANFNFNTSQQQRLIEEANPRSFKLSGIQSQADLYAKLAASFPGHVQGEMRKIARVSFRDWWCASSPDERSVPVQHAGFGRWSSCVDDGDDESATWTEFEGAVRSAMKYARLGERAIVVAEVEVEVEM</sequence>
<keyword evidence="3" id="KW-1185">Reference proteome</keyword>
<evidence type="ECO:0000313" key="3">
    <source>
        <dbReference type="Proteomes" id="UP001629113"/>
    </source>
</evidence>
<organism evidence="2 3">
    <name type="scientific">Phlyctema vagabunda</name>
    <dbReference type="NCBI Taxonomy" id="108571"/>
    <lineage>
        <taxon>Eukaryota</taxon>
        <taxon>Fungi</taxon>
        <taxon>Dikarya</taxon>
        <taxon>Ascomycota</taxon>
        <taxon>Pezizomycotina</taxon>
        <taxon>Leotiomycetes</taxon>
        <taxon>Helotiales</taxon>
        <taxon>Dermateaceae</taxon>
        <taxon>Phlyctema</taxon>
    </lineage>
</organism>
<evidence type="ECO:0000313" key="2">
    <source>
        <dbReference type="EMBL" id="KAL3417311.1"/>
    </source>
</evidence>
<reference evidence="2 3" key="1">
    <citation type="submission" date="2024-06" db="EMBL/GenBank/DDBJ databases">
        <title>Complete genome of Phlyctema vagabunda strain 19-DSS-EL-015.</title>
        <authorList>
            <person name="Fiorenzani C."/>
        </authorList>
    </citation>
    <scope>NUCLEOTIDE SEQUENCE [LARGE SCALE GENOMIC DNA]</scope>
    <source>
        <strain evidence="2 3">19-DSS-EL-015</strain>
    </source>
</reference>
<feature type="compositionally biased region" description="Basic and acidic residues" evidence="1">
    <location>
        <begin position="229"/>
        <end position="238"/>
    </location>
</feature>
<feature type="compositionally biased region" description="Low complexity" evidence="1">
    <location>
        <begin position="1"/>
        <end position="16"/>
    </location>
</feature>
<feature type="region of interest" description="Disordered" evidence="1">
    <location>
        <begin position="221"/>
        <end position="242"/>
    </location>
</feature>
<protein>
    <submittedName>
        <fullName evidence="2">Uncharacterized protein</fullName>
    </submittedName>
</protein>
<name>A0ABR4P1Z2_9HELO</name>
<gene>
    <name evidence="2" type="ORF">PVAG01_11311</name>
</gene>
<comment type="caution">
    <text evidence="2">The sequence shown here is derived from an EMBL/GenBank/DDBJ whole genome shotgun (WGS) entry which is preliminary data.</text>
</comment>
<proteinExistence type="predicted"/>
<feature type="region of interest" description="Disordered" evidence="1">
    <location>
        <begin position="40"/>
        <end position="175"/>
    </location>
</feature>
<accession>A0ABR4P1Z2</accession>
<dbReference type="EMBL" id="JBFCZG010000011">
    <property type="protein sequence ID" value="KAL3417311.1"/>
    <property type="molecule type" value="Genomic_DNA"/>
</dbReference>
<feature type="region of interest" description="Disordered" evidence="1">
    <location>
        <begin position="1"/>
        <end position="21"/>
    </location>
</feature>